<dbReference type="InterPro" id="IPR017853">
    <property type="entry name" value="GH"/>
</dbReference>
<comment type="subcellular location">
    <subcellularLocation>
        <location evidence="2">Secreted</location>
    </subcellularLocation>
</comment>
<dbReference type="PROSITE" id="PS51910">
    <property type="entry name" value="GH18_2"/>
    <property type="match status" value="1"/>
</dbReference>
<reference evidence="15 16" key="1">
    <citation type="journal article" date="2014" name="BMC Genomics">
        <title>Comparative genome sequencing reveals chemotype-specific gene clusters in the toxigenic black mold Stachybotrys.</title>
        <authorList>
            <person name="Semeiks J."/>
            <person name="Borek D."/>
            <person name="Otwinowski Z."/>
            <person name="Grishin N.V."/>
        </authorList>
    </citation>
    <scope>NUCLEOTIDE SEQUENCE [LARGE SCALE GENOMIC DNA]</scope>
    <source>
        <strain evidence="16">CBS 109288 / IBT 7711</strain>
    </source>
</reference>
<evidence type="ECO:0000256" key="10">
    <source>
        <dbReference type="ARBA" id="ARBA00023295"/>
    </source>
</evidence>
<dbReference type="Gene3D" id="3.20.20.80">
    <property type="entry name" value="Glycosidases"/>
    <property type="match status" value="1"/>
</dbReference>
<feature type="chain" id="PRO_5001770938" description="chitinase" evidence="13">
    <location>
        <begin position="23"/>
        <end position="440"/>
    </location>
</feature>
<evidence type="ECO:0000313" key="16">
    <source>
        <dbReference type="Proteomes" id="UP000028045"/>
    </source>
</evidence>
<keyword evidence="5" id="KW-0964">Secreted</keyword>
<dbReference type="PANTHER" id="PTHR11177">
    <property type="entry name" value="CHITINASE"/>
    <property type="match status" value="1"/>
</dbReference>
<dbReference type="EC" id="3.2.1.14" evidence="4"/>
<evidence type="ECO:0000256" key="13">
    <source>
        <dbReference type="SAM" id="SignalP"/>
    </source>
</evidence>
<accession>A0A084AGZ1</accession>
<evidence type="ECO:0000256" key="4">
    <source>
        <dbReference type="ARBA" id="ARBA00012729"/>
    </source>
</evidence>
<feature type="signal peptide" evidence="13">
    <location>
        <begin position="1"/>
        <end position="22"/>
    </location>
</feature>
<organism evidence="15 16">
    <name type="scientific">Stachybotrys chartarum (strain CBS 109288 / IBT 7711)</name>
    <name type="common">Toxic black mold</name>
    <name type="synonym">Stilbospora chartarum</name>
    <dbReference type="NCBI Taxonomy" id="1280523"/>
    <lineage>
        <taxon>Eukaryota</taxon>
        <taxon>Fungi</taxon>
        <taxon>Dikarya</taxon>
        <taxon>Ascomycota</taxon>
        <taxon>Pezizomycotina</taxon>
        <taxon>Sordariomycetes</taxon>
        <taxon>Hypocreomycetidae</taxon>
        <taxon>Hypocreales</taxon>
        <taxon>Stachybotryaceae</taxon>
        <taxon>Stachybotrys</taxon>
    </lineage>
</organism>
<dbReference type="InterPro" id="IPR029070">
    <property type="entry name" value="Chitinase_insertion_sf"/>
</dbReference>
<dbReference type="PANTHER" id="PTHR11177:SF317">
    <property type="entry name" value="CHITINASE 12-RELATED"/>
    <property type="match status" value="1"/>
</dbReference>
<dbReference type="PROSITE" id="PS01095">
    <property type="entry name" value="GH18_1"/>
    <property type="match status" value="1"/>
</dbReference>
<keyword evidence="7 12" id="KW-0378">Hydrolase</keyword>
<evidence type="ECO:0000256" key="12">
    <source>
        <dbReference type="RuleBase" id="RU000489"/>
    </source>
</evidence>
<dbReference type="EMBL" id="KL648733">
    <property type="protein sequence ID" value="KEY64570.1"/>
    <property type="molecule type" value="Genomic_DNA"/>
</dbReference>
<dbReference type="SUPFAM" id="SSF51445">
    <property type="entry name" value="(Trans)glycosidases"/>
    <property type="match status" value="1"/>
</dbReference>
<evidence type="ECO:0000256" key="2">
    <source>
        <dbReference type="ARBA" id="ARBA00004613"/>
    </source>
</evidence>
<dbReference type="InterPro" id="IPR001223">
    <property type="entry name" value="Glyco_hydro18_cat"/>
</dbReference>
<dbReference type="GO" id="GO:0006032">
    <property type="term" value="P:chitin catabolic process"/>
    <property type="evidence" value="ECO:0007669"/>
    <property type="project" value="UniProtKB-KW"/>
</dbReference>
<dbReference type="Proteomes" id="UP000028045">
    <property type="component" value="Unassembled WGS sequence"/>
</dbReference>
<dbReference type="Pfam" id="PF00704">
    <property type="entry name" value="Glyco_hydro_18"/>
    <property type="match status" value="1"/>
</dbReference>
<evidence type="ECO:0000256" key="8">
    <source>
        <dbReference type="ARBA" id="ARBA00023024"/>
    </source>
</evidence>
<keyword evidence="10 12" id="KW-0326">Glycosidase</keyword>
<dbReference type="GO" id="GO:0008843">
    <property type="term" value="F:endochitinase activity"/>
    <property type="evidence" value="ECO:0007669"/>
    <property type="project" value="UniProtKB-EC"/>
</dbReference>
<dbReference type="OrthoDB" id="76388at2759"/>
<proteinExistence type="inferred from homology"/>
<feature type="domain" description="GH18" evidence="14">
    <location>
        <begin position="54"/>
        <end position="418"/>
    </location>
</feature>
<evidence type="ECO:0000313" key="15">
    <source>
        <dbReference type="EMBL" id="KEY64570.1"/>
    </source>
</evidence>
<name>A0A084AGZ1_STACB</name>
<dbReference type="FunFam" id="3.20.20.80:FF:000075">
    <property type="entry name" value="Sporulation-specific chitinase"/>
    <property type="match status" value="1"/>
</dbReference>
<evidence type="ECO:0000256" key="1">
    <source>
        <dbReference type="ARBA" id="ARBA00000822"/>
    </source>
</evidence>
<dbReference type="SMART" id="SM00636">
    <property type="entry name" value="Glyco_18"/>
    <property type="match status" value="1"/>
</dbReference>
<dbReference type="CDD" id="cd06548">
    <property type="entry name" value="GH18_chitinase"/>
    <property type="match status" value="1"/>
</dbReference>
<protein>
    <recommendedName>
        <fullName evidence="4">chitinase</fullName>
        <ecNumber evidence="4">3.2.1.14</ecNumber>
    </recommendedName>
</protein>
<dbReference type="InterPro" id="IPR050314">
    <property type="entry name" value="Glycosyl_Hydrlase_18"/>
</dbReference>
<dbReference type="SUPFAM" id="SSF54556">
    <property type="entry name" value="Chitinase insertion domain"/>
    <property type="match status" value="1"/>
</dbReference>
<keyword evidence="8" id="KW-0146">Chitin degradation</keyword>
<dbReference type="AlphaFoldDB" id="A0A084AGZ1"/>
<dbReference type="HOGENOM" id="CLU_002833_1_0_1"/>
<dbReference type="Gene3D" id="3.10.50.10">
    <property type="match status" value="1"/>
</dbReference>
<evidence type="ECO:0000256" key="5">
    <source>
        <dbReference type="ARBA" id="ARBA00022525"/>
    </source>
</evidence>
<evidence type="ECO:0000256" key="9">
    <source>
        <dbReference type="ARBA" id="ARBA00023277"/>
    </source>
</evidence>
<dbReference type="InterPro" id="IPR011583">
    <property type="entry name" value="Chitinase_II/V-like_cat"/>
</dbReference>
<keyword evidence="11" id="KW-0624">Polysaccharide degradation</keyword>
<evidence type="ECO:0000259" key="14">
    <source>
        <dbReference type="PROSITE" id="PS51910"/>
    </source>
</evidence>
<dbReference type="GO" id="GO:0005576">
    <property type="term" value="C:extracellular region"/>
    <property type="evidence" value="ECO:0007669"/>
    <property type="project" value="UniProtKB-SubCell"/>
</dbReference>
<evidence type="ECO:0000256" key="7">
    <source>
        <dbReference type="ARBA" id="ARBA00022801"/>
    </source>
</evidence>
<evidence type="ECO:0000256" key="6">
    <source>
        <dbReference type="ARBA" id="ARBA00022729"/>
    </source>
</evidence>
<keyword evidence="6 13" id="KW-0732">Signal</keyword>
<gene>
    <name evidence="15" type="ORF">S7711_03634</name>
</gene>
<keyword evidence="9" id="KW-0119">Carbohydrate metabolism</keyword>
<dbReference type="GO" id="GO:0008061">
    <property type="term" value="F:chitin binding"/>
    <property type="evidence" value="ECO:0007669"/>
    <property type="project" value="InterPro"/>
</dbReference>
<dbReference type="FunFam" id="3.10.50.10:FF:000005">
    <property type="entry name" value="Endochitinase B1"/>
    <property type="match status" value="1"/>
</dbReference>
<evidence type="ECO:0000256" key="3">
    <source>
        <dbReference type="ARBA" id="ARBA00008682"/>
    </source>
</evidence>
<dbReference type="GO" id="GO:0000272">
    <property type="term" value="P:polysaccharide catabolic process"/>
    <property type="evidence" value="ECO:0007669"/>
    <property type="project" value="UniProtKB-KW"/>
</dbReference>
<dbReference type="InterPro" id="IPR001579">
    <property type="entry name" value="Glyco_hydro_18_chit_AS"/>
</dbReference>
<comment type="catalytic activity">
    <reaction evidence="1">
        <text>Random endo-hydrolysis of N-acetyl-beta-D-glucosaminide (1-&gt;4)-beta-linkages in chitin and chitodextrins.</text>
        <dbReference type="EC" id="3.2.1.14"/>
    </reaction>
</comment>
<keyword evidence="16" id="KW-1185">Reference proteome</keyword>
<evidence type="ECO:0000256" key="11">
    <source>
        <dbReference type="ARBA" id="ARBA00023326"/>
    </source>
</evidence>
<comment type="similarity">
    <text evidence="3">Belongs to the glycosyl hydrolase 18 family. Chitinase class V subfamily.</text>
</comment>
<sequence length="440" mass="47943">MYFTVTTILHALVSVQVALVSATPAEFPNSSGPKRLSFKAEASVRRQGGHPDGVQNAVFFTNWGIYARDYQVTDLPASEVTHVAYAFINFGPNGTLFSGDTWADVERPSATDTPANDTSLNAYGNVKQLYQLKKSNRHVKTLLSIGGWSWSTHFPAVASTSTTRANFAKSAVDYLKDWGFDGLDVDWEYPADEIQANDMILLLQAVRDELDAYAAKHANGHHFSLSIAAPASPQTIKVLKLAQLGSLLDRIYVMAYDYAGSWSNTTGHNAAVFPSKSNPNSTPFNTDQAIKLYLEGGVPASKLVLGMPLYGRAFQNTTGVGRPFNGVGPGEWEAGIYDYKSLPRGNAQIICDKKIIGCYSYEKSTQELITFDTVGVVRDKVRYAKNLGLGGSMFWEASGDKSGEESLIRASHDASRGIDETDNWLSYPESKYANIAAGLP</sequence>